<protein>
    <recommendedName>
        <fullName evidence="4">Endonuclease/exonuclease/phosphatase domain-containing protein</fullName>
    </recommendedName>
</protein>
<dbReference type="OrthoDB" id="413900at2759"/>
<evidence type="ECO:0000256" key="1">
    <source>
        <dbReference type="SAM" id="MobiDB-lite"/>
    </source>
</evidence>
<comment type="caution">
    <text evidence="2">The sequence shown here is derived from an EMBL/GenBank/DDBJ whole genome shotgun (WGS) entry which is preliminary data.</text>
</comment>
<dbReference type="EMBL" id="LSRX01001924">
    <property type="protein sequence ID" value="OLP76775.1"/>
    <property type="molecule type" value="Genomic_DNA"/>
</dbReference>
<evidence type="ECO:0008006" key="4">
    <source>
        <dbReference type="Google" id="ProtNLM"/>
    </source>
</evidence>
<organism evidence="2 3">
    <name type="scientific">Symbiodinium microadriaticum</name>
    <name type="common">Dinoflagellate</name>
    <name type="synonym">Zooxanthella microadriatica</name>
    <dbReference type="NCBI Taxonomy" id="2951"/>
    <lineage>
        <taxon>Eukaryota</taxon>
        <taxon>Sar</taxon>
        <taxon>Alveolata</taxon>
        <taxon>Dinophyceae</taxon>
        <taxon>Suessiales</taxon>
        <taxon>Symbiodiniaceae</taxon>
        <taxon>Symbiodinium</taxon>
    </lineage>
</organism>
<gene>
    <name evidence="2" type="ORF">AK812_SmicGene43248</name>
</gene>
<dbReference type="Proteomes" id="UP000186817">
    <property type="component" value="Unassembled WGS sequence"/>
</dbReference>
<dbReference type="Gene3D" id="3.60.10.10">
    <property type="entry name" value="Endonuclease/exonuclease/phosphatase"/>
    <property type="match status" value="1"/>
</dbReference>
<accession>A0A1Q9C1I1</accession>
<keyword evidence="3" id="KW-1185">Reference proteome</keyword>
<evidence type="ECO:0000313" key="2">
    <source>
        <dbReference type="EMBL" id="OLP76775.1"/>
    </source>
</evidence>
<dbReference type="InterPro" id="IPR036691">
    <property type="entry name" value="Endo/exonu/phosph_ase_sf"/>
</dbReference>
<reference evidence="2 3" key="1">
    <citation type="submission" date="2016-02" db="EMBL/GenBank/DDBJ databases">
        <title>Genome analysis of coral dinoflagellate symbionts highlights evolutionary adaptations to a symbiotic lifestyle.</title>
        <authorList>
            <person name="Aranda M."/>
            <person name="Li Y."/>
            <person name="Liew Y.J."/>
            <person name="Baumgarten S."/>
            <person name="Simakov O."/>
            <person name="Wilson M."/>
            <person name="Piel J."/>
            <person name="Ashoor H."/>
            <person name="Bougouffa S."/>
            <person name="Bajic V.B."/>
            <person name="Ryu T."/>
            <person name="Ravasi T."/>
            <person name="Bayer T."/>
            <person name="Micklem G."/>
            <person name="Kim H."/>
            <person name="Bhak J."/>
            <person name="Lajeunesse T.C."/>
            <person name="Voolstra C.R."/>
        </authorList>
    </citation>
    <scope>NUCLEOTIDE SEQUENCE [LARGE SCALE GENOMIC DNA]</scope>
    <source>
        <strain evidence="2 3">CCMP2467</strain>
    </source>
</reference>
<evidence type="ECO:0000313" key="3">
    <source>
        <dbReference type="Proteomes" id="UP000186817"/>
    </source>
</evidence>
<feature type="compositionally biased region" description="Polar residues" evidence="1">
    <location>
        <begin position="46"/>
        <end position="57"/>
    </location>
</feature>
<sequence length="1440" mass="160318">MLSIGSEDMPAYYTANAFAAGFKKSLAFQPHGIKQSRGSSGEGIRTTKQQPGSSCTSPDVEALMGSKDTLCKLVMLNIGLEDMLAHFTIAAGCKKMLAFQPRGIGQSRGSSGESIWITTRFGPWRTHFALEESAAGIKQSSLMAFRRLLSLMPRYHLDEGHETPSAVAACTRSPVSLLTPLCPLMRFVKGSLRILFVTCHAPTATSPERDGWWKSFADLLLHTANGDKVVLLGDLNARLCEPLSGRVGELVWESEHRPPAPFFRVIRELDLWLPSTFHECHHGLSHTWSAPGGTSASRIDFILIPTGWWVPPDGSSVLYHVDFGQTGLDHFAVQLRISASFTAWLPFQARRLRFDSAKAIQPESAAAVQAIFDAAPLVPWEIDTHHHYHRVSSYLLDAFAVQFPVRKGARRRTFFSETTWSLRQQRVWLRKQAHIASANVTFTALCCAFQAWSSGVCLARAMLRQFSKALYNLSRLRSAVAELRHIRPAFRQSLRRDKGQYLSEVAAQAAVANTKDVVRRLRPLLGPPRRRQRGAASLPAVRLEDGTLATSPEEADARWLRHFSAAEHGGPIDPEVIQAFGLSPDHMHLLRAYVQERSLLVPAGASPWAANMVREFQEDSWLTVGCGLAVVESGTRPGDSLADITFSFLFASVLRRIRDAMLHSGYEVRLPWLDSWFRTLCPEDQPDEHLAPIDVSWMDDLALLLSASTPEALIEAARGSASVLIDECLKALLHPNLDPGKTEAILSLVGKGSRRLRIDLFRDPEPSLQLASTLWPKSRLRLVPKYTHLGGMLHFSGSLMPEVQVRGALAWKAFRKHRRLIFAAPTVTHREKSLLFNSLVLSSLLYGAGTWSVSDGAVPDKLQGILLAMARQMLRPTYSFEAACHLGARKILATARIPSAGVLLHIERLRHLAVVTRVAPKEFWAVLHYEAAWCRLAHLSIDWLRTMLEASGKAQPQLADWKFVLSTILDAPSTWKRWVNAARQTALLQELWEAEVQHYHGLLFRYLLAKGAIVQDLDVRSGRLSNHLEHSRSCLAALVQQARFAEVAPGRGSRRFRDGRDALLPAVTASGPQQQWSADGYVPESDRADSSIIAGLSEIFCQPNAFLDFESLLQAIRRVFLRACLQKSRLYATAVEWKRLLDEELSAEEDFPLQWTAWHGRIADWLCQADYAAWLVPDAVDPEPASATFRDGALLLPWLSFDWLALPVCVEVLDLSLSVIGERNWLFGHKLRSEVSFLSHQSCIRSPSLLDFGHWISAWPPRVFGFCLLGLLPSLALPMPIKNYRSLSGHLGRLRLFADLVRLAAVKKAALVTSRHDGIEIHSNFQVQDSLTGFGYTSVTKRMDIGSGGTWSISFAIGLCQGIGDDECNRPIDFCLLSSFLNHLGYALIVVFWDPGGFWHPAGLPTATWGTSNAAVGRSSAKCEGKLHRRVRRHRLCRYE</sequence>
<feature type="region of interest" description="Disordered" evidence="1">
    <location>
        <begin position="33"/>
        <end position="59"/>
    </location>
</feature>
<name>A0A1Q9C1I1_SYMMI</name>
<dbReference type="SUPFAM" id="SSF56219">
    <property type="entry name" value="DNase I-like"/>
    <property type="match status" value="1"/>
</dbReference>
<proteinExistence type="predicted"/>